<dbReference type="GO" id="GO:0030246">
    <property type="term" value="F:carbohydrate binding"/>
    <property type="evidence" value="ECO:0007669"/>
    <property type="project" value="UniProtKB-KW"/>
</dbReference>
<dbReference type="RefSeq" id="WP_183801866.1">
    <property type="nucleotide sequence ID" value="NZ_JACIEE010000003.1"/>
</dbReference>
<evidence type="ECO:0000256" key="6">
    <source>
        <dbReference type="ARBA" id="ARBA00025321"/>
    </source>
</evidence>
<evidence type="ECO:0000313" key="9">
    <source>
        <dbReference type="Proteomes" id="UP000574761"/>
    </source>
</evidence>
<feature type="signal peptide" evidence="7">
    <location>
        <begin position="1"/>
        <end position="24"/>
    </location>
</feature>
<evidence type="ECO:0000256" key="7">
    <source>
        <dbReference type="SAM" id="SignalP"/>
    </source>
</evidence>
<dbReference type="Proteomes" id="UP000574761">
    <property type="component" value="Unassembled WGS sequence"/>
</dbReference>
<dbReference type="EMBL" id="JACIEE010000003">
    <property type="protein sequence ID" value="MBB3976450.1"/>
    <property type="molecule type" value="Genomic_DNA"/>
</dbReference>
<name>A0A7W6D480_9HYPH</name>
<dbReference type="InterPro" id="IPR012413">
    <property type="entry name" value="BA14K"/>
</dbReference>
<proteinExistence type="inferred from homology"/>
<comment type="subcellular location">
    <subcellularLocation>
        <location evidence="1">Membrane</location>
        <topology evidence="1">Single-pass membrane protein</topology>
    </subcellularLocation>
</comment>
<evidence type="ECO:0000256" key="4">
    <source>
        <dbReference type="ARBA" id="ARBA00022475"/>
    </source>
</evidence>
<evidence type="ECO:0000256" key="2">
    <source>
        <dbReference type="ARBA" id="ARBA00010270"/>
    </source>
</evidence>
<comment type="function">
    <text evidence="6">Has immunoglobulin-binding and hemagglutination properties, and can bind to mannose. Essential for virulence. May be involved in LPS biosynthesis or polysaccharide transport.</text>
</comment>
<comment type="caution">
    <text evidence="8">The sequence shown here is derived from an EMBL/GenBank/DDBJ whole genome shotgun (WGS) entry which is preliminary data.</text>
</comment>
<feature type="chain" id="PRO_5031398853" description="Lectin-like protein BA14k" evidence="7">
    <location>
        <begin position="25"/>
        <end position="157"/>
    </location>
</feature>
<comment type="similarity">
    <text evidence="2">Belongs to the BA14k family.</text>
</comment>
<dbReference type="AlphaFoldDB" id="A0A7W6D480"/>
<evidence type="ECO:0000256" key="1">
    <source>
        <dbReference type="ARBA" id="ARBA00004167"/>
    </source>
</evidence>
<dbReference type="Pfam" id="PF07886">
    <property type="entry name" value="BA14K"/>
    <property type="match status" value="1"/>
</dbReference>
<reference evidence="8 9" key="1">
    <citation type="submission" date="2020-08" db="EMBL/GenBank/DDBJ databases">
        <title>Genomic Encyclopedia of Type Strains, Phase IV (KMG-IV): sequencing the most valuable type-strain genomes for metagenomic binning, comparative biology and taxonomic classification.</title>
        <authorList>
            <person name="Goeker M."/>
        </authorList>
    </citation>
    <scope>NUCLEOTIDE SEQUENCE [LARGE SCALE GENOMIC DNA]</scope>
    <source>
        <strain evidence="8 9">DSM 100211</strain>
    </source>
</reference>
<evidence type="ECO:0000256" key="5">
    <source>
        <dbReference type="ARBA" id="ARBA00022734"/>
    </source>
</evidence>
<organism evidence="8 9">
    <name type="scientific">Mycoplana azooxidifex</name>
    <dbReference type="NCBI Taxonomy" id="1636188"/>
    <lineage>
        <taxon>Bacteria</taxon>
        <taxon>Pseudomonadati</taxon>
        <taxon>Pseudomonadota</taxon>
        <taxon>Alphaproteobacteria</taxon>
        <taxon>Hyphomicrobiales</taxon>
        <taxon>Rhizobiaceae</taxon>
        <taxon>Mycoplana</taxon>
    </lineage>
</organism>
<keyword evidence="4" id="KW-0472">Membrane</keyword>
<evidence type="ECO:0000313" key="8">
    <source>
        <dbReference type="EMBL" id="MBB3976450.1"/>
    </source>
</evidence>
<accession>A0A7W6D480</accession>
<dbReference type="GO" id="GO:0016020">
    <property type="term" value="C:membrane"/>
    <property type="evidence" value="ECO:0007669"/>
    <property type="project" value="UniProtKB-SubCell"/>
</dbReference>
<gene>
    <name evidence="8" type="ORF">GGQ64_001639</name>
</gene>
<keyword evidence="4" id="KW-1003">Cell membrane</keyword>
<keyword evidence="7" id="KW-0732">Signal</keyword>
<keyword evidence="5" id="KW-0430">Lectin</keyword>
<protein>
    <recommendedName>
        <fullName evidence="3">Lectin-like protein BA14k</fullName>
    </recommendedName>
</protein>
<sequence length="157" mass="17599">MFSLRNLLLTVAAGLAVSPGLTSAAVAGPTVIPDRGFAESNGPKGDIVPVAFVCNGYSCWNTGPLYNPLNRPYYRAYSWPIYRPYRPYMPPRPSYQPYSRSVTIYRPYDGPYYAPAVRSGYGSHIGWCTNRYRTYNPATDRYHAGSGVYRVCVSPYR</sequence>
<keyword evidence="9" id="KW-1185">Reference proteome</keyword>
<evidence type="ECO:0000256" key="3">
    <source>
        <dbReference type="ARBA" id="ARBA00020552"/>
    </source>
</evidence>